<keyword evidence="2" id="KW-0812">Transmembrane</keyword>
<dbReference type="SUPFAM" id="SSF64383">
    <property type="entry name" value="Cell-division protein ZipA, C-terminal domain"/>
    <property type="match status" value="1"/>
</dbReference>
<feature type="region of interest" description="Disordered" evidence="1">
    <location>
        <begin position="42"/>
        <end position="146"/>
    </location>
</feature>
<dbReference type="InterPro" id="IPR007449">
    <property type="entry name" value="ZipA_FtsZ-bd_C"/>
</dbReference>
<dbReference type="RefSeq" id="WP_122248492.1">
    <property type="nucleotide sequence ID" value="NZ_RDQK01000019.1"/>
</dbReference>
<protein>
    <submittedName>
        <fullName evidence="4">Cell division protein FtsZ</fullName>
    </submittedName>
</protein>
<organism evidence="4 5">
    <name type="scientific">Allofranklinella schreckenbergeri</name>
    <dbReference type="NCBI Taxonomy" id="1076744"/>
    <lineage>
        <taxon>Bacteria</taxon>
        <taxon>Pseudomonadati</taxon>
        <taxon>Pseudomonadota</taxon>
        <taxon>Betaproteobacteria</taxon>
        <taxon>Burkholderiales</taxon>
        <taxon>Comamonadaceae</taxon>
        <taxon>Allofranklinella</taxon>
    </lineage>
</organism>
<feature type="transmembrane region" description="Helical" evidence="2">
    <location>
        <begin position="6"/>
        <end position="26"/>
    </location>
</feature>
<dbReference type="EMBL" id="RDQK01000019">
    <property type="protein sequence ID" value="RMX07503.1"/>
    <property type="molecule type" value="Genomic_DNA"/>
</dbReference>
<keyword evidence="4" id="KW-0132">Cell division</keyword>
<evidence type="ECO:0000256" key="1">
    <source>
        <dbReference type="SAM" id="MobiDB-lite"/>
    </source>
</evidence>
<name>A0A3M6QWZ4_9BURK</name>
<proteinExistence type="predicted"/>
<evidence type="ECO:0000313" key="4">
    <source>
        <dbReference type="EMBL" id="RMX07503.1"/>
    </source>
</evidence>
<evidence type="ECO:0000313" key="5">
    <source>
        <dbReference type="Proteomes" id="UP000281171"/>
    </source>
</evidence>
<evidence type="ECO:0000259" key="3">
    <source>
        <dbReference type="SMART" id="SM00771"/>
    </source>
</evidence>
<keyword evidence="4" id="KW-0131">Cell cycle</keyword>
<sequence length="418" mass="44258">MSTLHITFAILGVAVILAVIVYNLWYNARYAPRKAREAVADATPQSDVRREPALDGSAQALDAPEGLREPGWVDGQGPGPDAAKPTGLFGQGRRVKSKAAQVGQSGAQALAGQAEEGALESGAPSSASGSEPGSAAAVPAPADPPSQEFDSLVFSVAPLALDKPVSGEAALAALPPTHRIGKKQFLVQGLNIQTRQWEAPHAGSRYSEFQAAIQLANRQGALNELEFSEFVLKTQDFADAIGAEPDFPDMLHEVARGREVDGFAAANDAVLNLMLVAQRATWSPGYINQCAARHGFKPSLTPGRLVLPAVQPHMPPVLALSYDSQAAMADDLDHTPINEILFTLDVPNVDRAENAFERLRHILGELAETMEGNITDPDGRKLPAMAIESIGADLNQLYEALEARGFPAGSPSALKLFS</sequence>
<dbReference type="GO" id="GO:0090529">
    <property type="term" value="P:cell septum assembly"/>
    <property type="evidence" value="ECO:0007669"/>
    <property type="project" value="InterPro"/>
</dbReference>
<dbReference type="Proteomes" id="UP000281171">
    <property type="component" value="Unassembled WGS sequence"/>
</dbReference>
<keyword evidence="2" id="KW-1133">Transmembrane helix</keyword>
<feature type="domain" description="ZipA C-terminal FtsZ-binding" evidence="3">
    <location>
        <begin position="267"/>
        <end position="394"/>
    </location>
</feature>
<dbReference type="SMART" id="SM00771">
    <property type="entry name" value="ZipA_C"/>
    <property type="match status" value="1"/>
</dbReference>
<gene>
    <name evidence="4" type="ORF">EBQ24_08335</name>
</gene>
<keyword evidence="2" id="KW-0472">Membrane</keyword>
<comment type="caution">
    <text evidence="4">The sequence shown here is derived from an EMBL/GenBank/DDBJ whole genome shotgun (WGS) entry which is preliminary data.</text>
</comment>
<feature type="compositionally biased region" description="Low complexity" evidence="1">
    <location>
        <begin position="99"/>
        <end position="140"/>
    </location>
</feature>
<reference evidence="4 5" key="1">
    <citation type="submission" date="2018-10" db="EMBL/GenBank/DDBJ databases">
        <title>Comamonadaceae CDC group NO-1 genome sequencing and assembly.</title>
        <authorList>
            <person name="Bernier A.-M."/>
            <person name="Bernard K."/>
        </authorList>
    </citation>
    <scope>NUCLEOTIDE SEQUENCE [LARGE SCALE GENOMIC DNA]</scope>
    <source>
        <strain evidence="4 5">NML180581</strain>
    </source>
</reference>
<dbReference type="AlphaFoldDB" id="A0A3M6QWZ4"/>
<evidence type="ECO:0000256" key="2">
    <source>
        <dbReference type="SAM" id="Phobius"/>
    </source>
</evidence>
<dbReference type="InterPro" id="IPR036765">
    <property type="entry name" value="ZipA_FtsZ-bd_C_sf"/>
</dbReference>
<accession>A0A3M6QWZ4</accession>